<evidence type="ECO:0000313" key="2">
    <source>
        <dbReference type="EMBL" id="KAK5941497.1"/>
    </source>
</evidence>
<dbReference type="EMBL" id="JAVHJV010000007">
    <property type="protein sequence ID" value="KAK5941497.1"/>
    <property type="molecule type" value="Genomic_DNA"/>
</dbReference>
<dbReference type="GeneID" id="90000225"/>
<sequence length="416" mass="48044">MASYNAQQVVLFPEGPGYIFISKLAKTGLSKVMIVRSLEDGLLYVRKESMPYIRNPNRSIQNADVRAHTKTHRLTEYRDEVRSNSVVTATYWELYDAGTLEEVKEHIGRTNEPVSERFLFSILRQMLKAMLNVIKAGILHTDAHAGNWFLNLVNGGKEVKFMLGDWGLWRAKPEMEEHERHDTREHHSSDCELCNWYFSGHTLLTDSTLQVVRDLMWISDTPRRVDRAQIESRCSESLSNRLKVIEAAEPKWYPTGKEWVRRLEEICDDILRVEQRLATAATNSQEDHNKYRQQHANVIPTFDDALRQIDWFDDEHRVRNGSVSDIVHFWKVAHIDPDTNEVVSLAGRPDGYRRNVGYQDHTSGYGLPLTWKQAHGEMKEKLRLWGVEQEQPEHDAGYGHQGGGPVRGYSDTSMPF</sequence>
<reference evidence="2 3" key="1">
    <citation type="journal article" date="2023" name="Res Sq">
        <title>Genomic and morphological characterization of Knufia obscura isolated from the Mars 2020 spacecraft assembly facility.</title>
        <authorList>
            <person name="Chander A.M."/>
            <person name="Teixeira M.M."/>
            <person name="Singh N.K."/>
            <person name="Williams M.P."/>
            <person name="Parker C.W."/>
            <person name="Leo P."/>
            <person name="Stajich J.E."/>
            <person name="Torok T."/>
            <person name="Tighe S."/>
            <person name="Mason C.E."/>
            <person name="Venkateswaran K."/>
        </authorList>
    </citation>
    <scope>NUCLEOTIDE SEQUENCE [LARGE SCALE GENOMIC DNA]</scope>
    <source>
        <strain evidence="2 3">CCFEE 5817</strain>
    </source>
</reference>
<dbReference type="RefSeq" id="XP_064729587.1">
    <property type="nucleotide sequence ID" value="XM_064875187.1"/>
</dbReference>
<accession>A0ABR0RM88</accession>
<evidence type="ECO:0000256" key="1">
    <source>
        <dbReference type="SAM" id="MobiDB-lite"/>
    </source>
</evidence>
<dbReference type="Proteomes" id="UP001334248">
    <property type="component" value="Unassembled WGS sequence"/>
</dbReference>
<organism evidence="2 3">
    <name type="scientific">Knufia obscura</name>
    <dbReference type="NCBI Taxonomy" id="1635080"/>
    <lineage>
        <taxon>Eukaryota</taxon>
        <taxon>Fungi</taxon>
        <taxon>Dikarya</taxon>
        <taxon>Ascomycota</taxon>
        <taxon>Pezizomycotina</taxon>
        <taxon>Eurotiomycetes</taxon>
        <taxon>Chaetothyriomycetidae</taxon>
        <taxon>Chaetothyriales</taxon>
        <taxon>Trichomeriaceae</taxon>
        <taxon>Knufia</taxon>
    </lineage>
</organism>
<evidence type="ECO:0008006" key="4">
    <source>
        <dbReference type="Google" id="ProtNLM"/>
    </source>
</evidence>
<dbReference type="InterPro" id="IPR011009">
    <property type="entry name" value="Kinase-like_dom_sf"/>
</dbReference>
<keyword evidence="3" id="KW-1185">Reference proteome</keyword>
<feature type="region of interest" description="Disordered" evidence="1">
    <location>
        <begin position="394"/>
        <end position="416"/>
    </location>
</feature>
<name>A0ABR0RM88_9EURO</name>
<gene>
    <name evidence="2" type="ORF">PMZ80_006776</name>
</gene>
<dbReference type="Gene3D" id="1.10.510.10">
    <property type="entry name" value="Transferase(Phosphotransferase) domain 1"/>
    <property type="match status" value="1"/>
</dbReference>
<proteinExistence type="predicted"/>
<protein>
    <recommendedName>
        <fullName evidence="4">Protein kinase domain-containing protein</fullName>
    </recommendedName>
</protein>
<dbReference type="Gene3D" id="3.30.200.20">
    <property type="entry name" value="Phosphorylase Kinase, domain 1"/>
    <property type="match status" value="1"/>
</dbReference>
<dbReference type="SUPFAM" id="SSF56112">
    <property type="entry name" value="Protein kinase-like (PK-like)"/>
    <property type="match status" value="1"/>
</dbReference>
<evidence type="ECO:0000313" key="3">
    <source>
        <dbReference type="Proteomes" id="UP001334248"/>
    </source>
</evidence>
<comment type="caution">
    <text evidence="2">The sequence shown here is derived from an EMBL/GenBank/DDBJ whole genome shotgun (WGS) entry which is preliminary data.</text>
</comment>